<protein>
    <submittedName>
        <fullName evidence="2">Uncharacterized protein YhhL (DUF1145 family)</fullName>
    </submittedName>
</protein>
<comment type="caution">
    <text evidence="2">The sequence shown here is derived from an EMBL/GenBank/DDBJ whole genome shotgun (WGS) entry which is preliminary data.</text>
</comment>
<sequence>MFHLIPIVPWLIVVLRFLLPLPWTLPVKVVAAGILLIASQQLLINRLSSGSVFAPEYPRPLIVLLNALFGAVVLLAIFQLALDIVSLVIGLINQGMPKIPVSVRYGMGLLAFGLSIYGVYQAVRVPPVKNVEIAIKDLPRASKATGSCNSQTFISAGCFQRLGPRKS</sequence>
<reference evidence="2 3" key="1">
    <citation type="submission" date="2023-07" db="EMBL/GenBank/DDBJ databases">
        <title>Sorghum-associated microbial communities from plants grown in Nebraska, USA.</title>
        <authorList>
            <person name="Schachtman D."/>
        </authorList>
    </citation>
    <scope>NUCLEOTIDE SEQUENCE [LARGE SCALE GENOMIC DNA]</scope>
    <source>
        <strain evidence="2 3">DS1307</strain>
    </source>
</reference>
<keyword evidence="1" id="KW-0472">Membrane</keyword>
<evidence type="ECO:0000256" key="1">
    <source>
        <dbReference type="SAM" id="Phobius"/>
    </source>
</evidence>
<organism evidence="2 3">
    <name type="scientific">Neorhizobium huautlense</name>
    <dbReference type="NCBI Taxonomy" id="67774"/>
    <lineage>
        <taxon>Bacteria</taxon>
        <taxon>Pseudomonadati</taxon>
        <taxon>Pseudomonadota</taxon>
        <taxon>Alphaproteobacteria</taxon>
        <taxon>Hyphomicrobiales</taxon>
        <taxon>Rhizobiaceae</taxon>
        <taxon>Rhizobium/Agrobacterium group</taxon>
        <taxon>Neorhizobium</taxon>
    </lineage>
</organism>
<proteinExistence type="predicted"/>
<keyword evidence="1" id="KW-1133">Transmembrane helix</keyword>
<dbReference type="EMBL" id="JAUSRF010000019">
    <property type="protein sequence ID" value="MDP9839758.1"/>
    <property type="molecule type" value="Genomic_DNA"/>
</dbReference>
<feature type="transmembrane region" description="Helical" evidence="1">
    <location>
        <begin position="102"/>
        <end position="120"/>
    </location>
</feature>
<dbReference type="Proteomes" id="UP001241472">
    <property type="component" value="Unassembled WGS sequence"/>
</dbReference>
<gene>
    <name evidence="2" type="ORF">J2T09_004538</name>
</gene>
<keyword evidence="3" id="KW-1185">Reference proteome</keyword>
<keyword evidence="1" id="KW-0812">Transmembrane</keyword>
<accession>A0ABT9PZ47</accession>
<evidence type="ECO:0000313" key="3">
    <source>
        <dbReference type="Proteomes" id="UP001241472"/>
    </source>
</evidence>
<feature type="transmembrane region" description="Helical" evidence="1">
    <location>
        <begin position="60"/>
        <end position="82"/>
    </location>
</feature>
<name>A0ABT9PZ47_9HYPH</name>
<evidence type="ECO:0000313" key="2">
    <source>
        <dbReference type="EMBL" id="MDP9839758.1"/>
    </source>
</evidence>